<dbReference type="AlphaFoldDB" id="F4MPS6"/>
<feature type="chain" id="PRO_5003313406" description="Lipoprotein" evidence="2">
    <location>
        <begin position="24"/>
        <end position="727"/>
    </location>
</feature>
<feature type="region of interest" description="Disordered" evidence="1">
    <location>
        <begin position="28"/>
        <end position="52"/>
    </location>
</feature>
<evidence type="ECO:0000256" key="1">
    <source>
        <dbReference type="SAM" id="MobiDB-lite"/>
    </source>
</evidence>
<organism evidence="3 4">
    <name type="scientific">Mycoplasma mycoides subsp. capri LC str. 95010</name>
    <dbReference type="NCBI Taxonomy" id="862259"/>
    <lineage>
        <taxon>Bacteria</taxon>
        <taxon>Bacillati</taxon>
        <taxon>Mycoplasmatota</taxon>
        <taxon>Mollicutes</taxon>
        <taxon>Mycoplasmataceae</taxon>
        <taxon>Mycoplasma</taxon>
    </lineage>
</organism>
<dbReference type="OrthoDB" id="401283at2"/>
<reference evidence="4" key="1">
    <citation type="journal article" date="2011" name="BMC Genomics">
        <title>Mycoplasma mycoides, from "mycoides Small Colony" to "capri". A microevolutionary perspective.</title>
        <authorList>
            <person name="Thiaucourt F."/>
            <person name="Manso-Silvan L."/>
            <person name="Salah W."/>
            <person name="Barbe V."/>
            <person name="Berger A."/>
            <person name="Jacob D."/>
            <person name="Breton M."/>
            <person name="Dupuy V."/>
            <person name="Lomenech A.M."/>
            <person name="Blanchard A."/>
            <person name="Sirand-Pugnet P."/>
        </authorList>
    </citation>
    <scope>NUCLEOTIDE SEQUENCE [LARGE SCALE GENOMIC DNA]</scope>
    <source>
        <strain evidence="4">95010</strain>
    </source>
</reference>
<evidence type="ECO:0000313" key="4">
    <source>
        <dbReference type="Proteomes" id="UP000010103"/>
    </source>
</evidence>
<proteinExistence type="predicted"/>
<feature type="region of interest" description="Disordered" evidence="1">
    <location>
        <begin position="706"/>
        <end position="727"/>
    </location>
</feature>
<dbReference type="RefSeq" id="WP_013729508.1">
    <property type="nucleotide sequence ID" value="NC_015431.1"/>
</dbReference>
<dbReference type="HOGENOM" id="CLU_026906_0_0_14"/>
<feature type="compositionally biased region" description="Basic and acidic residues" evidence="1">
    <location>
        <begin position="28"/>
        <end position="50"/>
    </location>
</feature>
<evidence type="ECO:0000256" key="2">
    <source>
        <dbReference type="SAM" id="SignalP"/>
    </source>
</evidence>
<reference evidence="4" key="2">
    <citation type="journal article" date="2011" name="BMC Genomics">
        <title>Mycoplasma mycoides, from mycoides Small Colony to capri. A microevolutionary perspective.</title>
        <authorList>
            <person name="Thiaucourt F."/>
            <person name="Manso-Silvan L."/>
            <person name="Salah W."/>
            <person name="Barbe V."/>
            <person name="Berger A."/>
            <person name="Jacob D."/>
            <person name="Breton M."/>
            <person name="Dupuy V."/>
            <person name="Lomenech A.M."/>
            <person name="Blanchard A."/>
            <person name="Sirand-Pugnet P."/>
        </authorList>
    </citation>
    <scope>NUCLEOTIDE SEQUENCE [LARGE SCALE GENOMIC DNA]</scope>
    <source>
        <strain evidence="4">95010</strain>
    </source>
</reference>
<protein>
    <recommendedName>
        <fullName evidence="5">Lipoprotein</fullName>
    </recommendedName>
</protein>
<dbReference type="EMBL" id="FQ377874">
    <property type="protein sequence ID" value="CBW54109.1"/>
    <property type="molecule type" value="Genomic_DNA"/>
</dbReference>
<gene>
    <name evidence="3" type="ORF">MLC_3810</name>
</gene>
<feature type="compositionally biased region" description="Low complexity" evidence="1">
    <location>
        <begin position="709"/>
        <end position="727"/>
    </location>
</feature>
<dbReference type="KEGG" id="mml:MLC_3810"/>
<dbReference type="Proteomes" id="UP000010103">
    <property type="component" value="Chromosome"/>
</dbReference>
<evidence type="ECO:0008006" key="5">
    <source>
        <dbReference type="Google" id="ProtNLM"/>
    </source>
</evidence>
<name>F4MPS6_MYCML</name>
<sequence length="727" mass="84565">MNKLLKLLTLSSFITLAASPVVACIRDKSEDKKPDSNTKPDPTTKPDSSNRNRSILDLIKSFNSEVRDAYNEAVRPYIVSRTAILSKDADDTENFFSKQSIRQLVSERDPNEDKDGYHSFYNNLTNKRKEQLQKTLETVLNINNAKKMFLEQLKKVGTDKYRILLDNSINNLVIGFKFKLDNSKMKFSEDEGSFNSTIKIGLDFTYQYKDANGQSKREIISNDFIINISSEKAVIELVHNIQKFWSNSLFENKNLLTVDFKELKKLLNEHESLTAQDLLTATSYNYKNATYLYSQKLADKIKDEISEKLIKNNKNQVVKNLEISYKDPEQKTDVDRIKTELKIGPLERNYNNQDGGSLKEEAYKLLHLYFGEVNKNQKLDLITTKQGDMNLVRDLIEPWVNKLTSFKEVIKQKLTDIYSKFEFLDEKDISEFSKKFDRDDLLKNLFKSATAIESFELKGLQLKLKSGYIHDLGNINFNYVVQIDQNDRNIDFDNKEKLKYEGYKKSNIFDAYYKGIEIMLEEFHKFYGIRKANPNFPYTTDKDVKTEIHYSQRKNLFNMTGRPSNLKDMEDKDFNIWTEWEKYLNNSNKITDPTSLYSLDFSADAKRLKNEYLTSNMLGVRNFTIYQDFGGNPYQSLFYKDKDFQTTYNEGFDKVVDFSKGISIVSTRNADLDFGLLTDLLNFRFKAKDFTYNSLQTVTLIGRVDDNTDQQNDNSSSNSENDSNTNE</sequence>
<feature type="signal peptide" evidence="2">
    <location>
        <begin position="1"/>
        <end position="23"/>
    </location>
</feature>
<evidence type="ECO:0000313" key="3">
    <source>
        <dbReference type="EMBL" id="CBW54109.1"/>
    </source>
</evidence>
<accession>F4MPS6</accession>
<keyword evidence="2" id="KW-0732">Signal</keyword>